<keyword evidence="6" id="KW-1185">Reference proteome</keyword>
<feature type="domain" description="PH" evidence="2">
    <location>
        <begin position="255"/>
        <end position="351"/>
    </location>
</feature>
<dbReference type="PROSITE" id="PS50106">
    <property type="entry name" value="PDZ"/>
    <property type="match status" value="1"/>
</dbReference>
<dbReference type="PANTHER" id="PTHR14336">
    <property type="entry name" value="TANDEM PH DOMAIN CONTAINING PROTEIN"/>
    <property type="match status" value="1"/>
</dbReference>
<dbReference type="CDD" id="cd00821">
    <property type="entry name" value="PH"/>
    <property type="match status" value="1"/>
</dbReference>
<dbReference type="CDD" id="cd00136">
    <property type="entry name" value="PDZ_canonical"/>
    <property type="match status" value="1"/>
</dbReference>
<dbReference type="EMBL" id="SPLM01000036">
    <property type="protein sequence ID" value="TMW66109.1"/>
    <property type="molecule type" value="Genomic_DNA"/>
</dbReference>
<dbReference type="Pfam" id="PF02204">
    <property type="entry name" value="VPS9"/>
    <property type="match status" value="1"/>
</dbReference>
<comment type="caution">
    <text evidence="5">The sequence shown here is derived from an EMBL/GenBank/DDBJ whole genome shotgun (WGS) entry which is preliminary data.</text>
</comment>
<protein>
    <submittedName>
        <fullName evidence="5">Uncharacterized protein</fullName>
    </submittedName>
</protein>
<evidence type="ECO:0000256" key="1">
    <source>
        <dbReference type="SAM" id="MobiDB-lite"/>
    </source>
</evidence>
<dbReference type="Pfam" id="PF00169">
    <property type="entry name" value="PH"/>
    <property type="match status" value="2"/>
</dbReference>
<dbReference type="Proteomes" id="UP000794436">
    <property type="component" value="Unassembled WGS sequence"/>
</dbReference>
<dbReference type="InterPro" id="IPR001849">
    <property type="entry name" value="PH_domain"/>
</dbReference>
<dbReference type="Gene3D" id="2.30.42.10">
    <property type="match status" value="1"/>
</dbReference>
<dbReference type="AlphaFoldDB" id="A0A8K1CN21"/>
<feature type="domain" description="PDZ" evidence="3">
    <location>
        <begin position="666"/>
        <end position="748"/>
    </location>
</feature>
<evidence type="ECO:0000259" key="3">
    <source>
        <dbReference type="PROSITE" id="PS50106"/>
    </source>
</evidence>
<dbReference type="SMART" id="SM00167">
    <property type="entry name" value="VPS9"/>
    <property type="match status" value="1"/>
</dbReference>
<gene>
    <name evidence="5" type="ORF">Poli38472_003874</name>
</gene>
<dbReference type="Gene3D" id="1.20.1050.80">
    <property type="entry name" value="VPS9 domain"/>
    <property type="match status" value="1"/>
</dbReference>
<dbReference type="OrthoDB" id="10261837at2759"/>
<dbReference type="SUPFAM" id="SSF50729">
    <property type="entry name" value="PH domain-like"/>
    <property type="match status" value="2"/>
</dbReference>
<dbReference type="PROSITE" id="PS50003">
    <property type="entry name" value="PH_DOMAIN"/>
    <property type="match status" value="2"/>
</dbReference>
<dbReference type="SUPFAM" id="SSF109993">
    <property type="entry name" value="VPS9 domain"/>
    <property type="match status" value="1"/>
</dbReference>
<accession>A0A8K1CN21</accession>
<evidence type="ECO:0000259" key="2">
    <source>
        <dbReference type="PROSITE" id="PS50003"/>
    </source>
</evidence>
<dbReference type="InterPro" id="IPR001478">
    <property type="entry name" value="PDZ"/>
</dbReference>
<reference evidence="5" key="1">
    <citation type="submission" date="2019-03" db="EMBL/GenBank/DDBJ databases">
        <title>Long read genome sequence of the mycoparasitic Pythium oligandrum ATCC 38472 isolated from sugarbeet rhizosphere.</title>
        <authorList>
            <person name="Gaulin E."/>
        </authorList>
    </citation>
    <scope>NUCLEOTIDE SEQUENCE</scope>
    <source>
        <strain evidence="5">ATCC 38472_TT</strain>
    </source>
</reference>
<feature type="domain" description="VPS9" evidence="4">
    <location>
        <begin position="529"/>
        <end position="669"/>
    </location>
</feature>
<dbReference type="PANTHER" id="PTHR14336:SF15">
    <property type="entry name" value="DUAL ADAPTER FOR PHOSPHOTYROSINE AND 3-PHOSPHOTYROSINE AND 3-PHOSPHOINOSITIDE"/>
    <property type="match status" value="1"/>
</dbReference>
<organism evidence="5 6">
    <name type="scientific">Pythium oligandrum</name>
    <name type="common">Mycoparasitic fungus</name>
    <dbReference type="NCBI Taxonomy" id="41045"/>
    <lineage>
        <taxon>Eukaryota</taxon>
        <taxon>Sar</taxon>
        <taxon>Stramenopiles</taxon>
        <taxon>Oomycota</taxon>
        <taxon>Peronosporomycetes</taxon>
        <taxon>Pythiales</taxon>
        <taxon>Pythiaceae</taxon>
        <taxon>Pythium</taxon>
    </lineage>
</organism>
<evidence type="ECO:0000259" key="4">
    <source>
        <dbReference type="PROSITE" id="PS51205"/>
    </source>
</evidence>
<dbReference type="InterPro" id="IPR011993">
    <property type="entry name" value="PH-like_dom_sf"/>
</dbReference>
<dbReference type="SMART" id="SM00233">
    <property type="entry name" value="PH"/>
    <property type="match status" value="2"/>
</dbReference>
<dbReference type="Pfam" id="PF00595">
    <property type="entry name" value="PDZ"/>
    <property type="match status" value="1"/>
</dbReference>
<dbReference type="InterPro" id="IPR003123">
    <property type="entry name" value="VPS9"/>
</dbReference>
<name>A0A8K1CN21_PYTOL</name>
<dbReference type="SUPFAM" id="SSF50156">
    <property type="entry name" value="PDZ domain-like"/>
    <property type="match status" value="1"/>
</dbReference>
<dbReference type="InterPro" id="IPR036034">
    <property type="entry name" value="PDZ_sf"/>
</dbReference>
<sequence>MISSLNMPPQMIEVYHLPLRDTVNEGGDEGAGAGAGVGRSQSDKALLDEVSATGVDEEAKNDTSAAKLTPLRPPIQRARSNASTDSTPRKVVLVTQPSQQDIELWTERATSKMTQSGRGGSARFRLSTQESKRWVLEYKPVVSHSGWLIKRGHSIRNFKRRLFCIIDHELVYHDSHDATEVRGRIDLSKRTSVQCLLHSGFRLSQGSYHILLYAIDTYDRDVWIKKLQERGVELIPESAKTAKLIERRTSADPNPILFSGWLLKRGQMVKSTKRRWFELSNTSLTYYSHPQGGTKKGSVEISDAKISQLDTLKTGERFSFVVRTRGRDLVLHADSQEERSLWVASLSSVAVGSGMPSESADAVAPLSSGLSATQIGRRCMCNSGSEESNLALDGSCRRCMSSFISKTEDALLDVTREVQLILASPYSPEGSTSSSFLRDNMNKPFTNAALKKFMSGLSDYMIDNRLNELRVVGGRAGPSSPASADDNDTIDDSSDFTDSIISIIYEQVEERVFYPLYREVFGQIKDQIRADSKLLRGKIEVLQSKSQSFFGIGPNSLSPSGWQSARETLKEIDKMSLPSMKRKQLVLACKEIYAVYNREHPTNGPMSADDFIPAFIYVLVQSKLIDPVFVREMMTLFDLGGTQGEAAYFVTCLEIALEYIRSLVIACTVALDASKPLGIEFSLDPRHEVGVVSALVPDGQADKSHAVNVGDVLVAINGLLVSNMDLAEISKMIAGSDGAIELCLLSMTEYVKRFGTLKRTTSGITEGTVDEESDYRSHVSASSSTH</sequence>
<dbReference type="InterPro" id="IPR051707">
    <property type="entry name" value="PI-Interact_SigTrans_Reg"/>
</dbReference>
<dbReference type="PROSITE" id="PS51205">
    <property type="entry name" value="VPS9"/>
    <property type="match status" value="1"/>
</dbReference>
<evidence type="ECO:0000313" key="6">
    <source>
        <dbReference type="Proteomes" id="UP000794436"/>
    </source>
</evidence>
<evidence type="ECO:0000313" key="5">
    <source>
        <dbReference type="EMBL" id="TMW66109.1"/>
    </source>
</evidence>
<feature type="region of interest" description="Disordered" evidence="1">
    <location>
        <begin position="23"/>
        <end position="88"/>
    </location>
</feature>
<feature type="domain" description="PH" evidence="2">
    <location>
        <begin position="141"/>
        <end position="232"/>
    </location>
</feature>
<proteinExistence type="predicted"/>
<dbReference type="Gene3D" id="2.30.29.30">
    <property type="entry name" value="Pleckstrin-homology domain (PH domain)/Phosphotyrosine-binding domain (PTB)"/>
    <property type="match status" value="2"/>
</dbReference>
<dbReference type="InterPro" id="IPR037191">
    <property type="entry name" value="VPS9_dom_sf"/>
</dbReference>
<dbReference type="FunFam" id="2.30.29.30:FF:000286">
    <property type="entry name" value="PH-protein kinase domain containing protein"/>
    <property type="match status" value="1"/>
</dbReference>
<dbReference type="SMART" id="SM00228">
    <property type="entry name" value="PDZ"/>
    <property type="match status" value="1"/>
</dbReference>